<dbReference type="AlphaFoldDB" id="A0A495Y3C4"/>
<dbReference type="InterPro" id="IPR029064">
    <property type="entry name" value="Ribosomal_eL30-like_sf"/>
</dbReference>
<dbReference type="Pfam" id="PF22435">
    <property type="entry name" value="MRM3-like_sub_bind"/>
    <property type="match status" value="1"/>
</dbReference>
<dbReference type="SUPFAM" id="SSF75217">
    <property type="entry name" value="alpha/beta knot"/>
    <property type="match status" value="1"/>
</dbReference>
<evidence type="ECO:0000256" key="2">
    <source>
        <dbReference type="ARBA" id="ARBA00022603"/>
    </source>
</evidence>
<dbReference type="GO" id="GO:0003723">
    <property type="term" value="F:RNA binding"/>
    <property type="evidence" value="ECO:0007669"/>
    <property type="project" value="InterPro"/>
</dbReference>
<dbReference type="Gene3D" id="3.30.1330.30">
    <property type="match status" value="1"/>
</dbReference>
<reference evidence="6 7" key="1">
    <citation type="submission" date="2018-10" db="EMBL/GenBank/DDBJ databases">
        <title>Sequencing the genomes of 1000 actinobacteria strains.</title>
        <authorList>
            <person name="Klenk H.-P."/>
        </authorList>
    </citation>
    <scope>NUCLEOTIDE SEQUENCE [LARGE SCALE GENOMIC DNA]</scope>
    <source>
        <strain evidence="6 7">DSM 44267</strain>
    </source>
</reference>
<evidence type="ECO:0000313" key="6">
    <source>
        <dbReference type="EMBL" id="RKT79974.1"/>
    </source>
</evidence>
<dbReference type="GO" id="GO:0032259">
    <property type="term" value="P:methylation"/>
    <property type="evidence" value="ECO:0007669"/>
    <property type="project" value="UniProtKB-KW"/>
</dbReference>
<sequence>MRARAGGVSGIGPWREKVCARAGGVSGTGPWREKCAPGREWDAGAAMPDLVITSAANPRLKSLLALRRRRAREESGQTLVEGHEEIGLALSAGVRPATVYVCTELFSPAGRAGSQQIGHQDDLLAELRTAGTEVVRLSRTAFERVSYREGPDGLLAVVDRVGGTLADLPAPGAEHLTLLSQGVEKPGNLGAMLRTADAAGVDAVVAADPVTDWGNPNVVRASKGTLFALPVATASTDEAVQWLRDHDVALVVTTPETDLLHTDVDLTGRVAIAVGSEKHGADDVLLGAATHRVRIPMNGRANSLNVAASAAIVLYEAVRQRGMSGHRSG</sequence>
<evidence type="ECO:0000259" key="5">
    <source>
        <dbReference type="Pfam" id="PF22435"/>
    </source>
</evidence>
<dbReference type="Gene3D" id="3.40.1280.10">
    <property type="match status" value="1"/>
</dbReference>
<dbReference type="InterPro" id="IPR001537">
    <property type="entry name" value="SpoU_MeTrfase"/>
</dbReference>
<keyword evidence="7" id="KW-1185">Reference proteome</keyword>
<accession>A0A495Y3C4</accession>
<proteinExistence type="inferred from homology"/>
<comment type="similarity">
    <text evidence="1">Belongs to the class IV-like SAM-binding methyltransferase superfamily. RNA methyltransferase TrmH family.</text>
</comment>
<evidence type="ECO:0000256" key="3">
    <source>
        <dbReference type="ARBA" id="ARBA00022679"/>
    </source>
</evidence>
<gene>
    <name evidence="6" type="ORF">DFJ68_3453</name>
</gene>
<dbReference type="InterPro" id="IPR029026">
    <property type="entry name" value="tRNA_m1G_MTases_N"/>
</dbReference>
<dbReference type="GO" id="GO:0008173">
    <property type="term" value="F:RNA methyltransferase activity"/>
    <property type="evidence" value="ECO:0007669"/>
    <property type="project" value="InterPro"/>
</dbReference>
<dbReference type="PANTHER" id="PTHR43191:SF2">
    <property type="entry name" value="RRNA METHYLTRANSFERASE 3, MITOCHONDRIAL"/>
    <property type="match status" value="1"/>
</dbReference>
<dbReference type="EMBL" id="RBXT01000001">
    <property type="protein sequence ID" value="RKT79974.1"/>
    <property type="molecule type" value="Genomic_DNA"/>
</dbReference>
<name>A0A495Y3C4_9MICO</name>
<comment type="caution">
    <text evidence="6">The sequence shown here is derived from an EMBL/GenBank/DDBJ whole genome shotgun (WGS) entry which is preliminary data.</text>
</comment>
<protein>
    <submittedName>
        <fullName evidence="6">TrmH family RNA methyltransferase</fullName>
    </submittedName>
</protein>
<organism evidence="6 7">
    <name type="scientific">Terracoccus luteus</name>
    <dbReference type="NCBI Taxonomy" id="53356"/>
    <lineage>
        <taxon>Bacteria</taxon>
        <taxon>Bacillati</taxon>
        <taxon>Actinomycetota</taxon>
        <taxon>Actinomycetes</taxon>
        <taxon>Micrococcales</taxon>
        <taxon>Intrasporangiaceae</taxon>
        <taxon>Terracoccus</taxon>
    </lineage>
</organism>
<dbReference type="PANTHER" id="PTHR43191">
    <property type="entry name" value="RRNA METHYLTRANSFERASE 3"/>
    <property type="match status" value="1"/>
</dbReference>
<keyword evidence="2 6" id="KW-0489">Methyltransferase</keyword>
<dbReference type="InterPro" id="IPR029028">
    <property type="entry name" value="Alpha/beta_knot_MTases"/>
</dbReference>
<feature type="domain" description="MRM3-like substrate binding" evidence="5">
    <location>
        <begin position="57"/>
        <end position="156"/>
    </location>
</feature>
<dbReference type="InterPro" id="IPR051259">
    <property type="entry name" value="rRNA_Methyltransferase"/>
</dbReference>
<feature type="domain" description="tRNA/rRNA methyltransferase SpoU type" evidence="4">
    <location>
        <begin position="176"/>
        <end position="315"/>
    </location>
</feature>
<dbReference type="SUPFAM" id="SSF55315">
    <property type="entry name" value="L30e-like"/>
    <property type="match status" value="1"/>
</dbReference>
<dbReference type="GO" id="GO:0006396">
    <property type="term" value="P:RNA processing"/>
    <property type="evidence" value="ECO:0007669"/>
    <property type="project" value="InterPro"/>
</dbReference>
<dbReference type="Proteomes" id="UP000278440">
    <property type="component" value="Unassembled WGS sequence"/>
</dbReference>
<dbReference type="Pfam" id="PF00588">
    <property type="entry name" value="SpoU_methylase"/>
    <property type="match status" value="1"/>
</dbReference>
<evidence type="ECO:0000313" key="7">
    <source>
        <dbReference type="Proteomes" id="UP000278440"/>
    </source>
</evidence>
<dbReference type="InterPro" id="IPR053888">
    <property type="entry name" value="MRM3-like_sub_bind"/>
</dbReference>
<keyword evidence="3 6" id="KW-0808">Transferase</keyword>
<evidence type="ECO:0000259" key="4">
    <source>
        <dbReference type="Pfam" id="PF00588"/>
    </source>
</evidence>
<evidence type="ECO:0000256" key="1">
    <source>
        <dbReference type="ARBA" id="ARBA00007228"/>
    </source>
</evidence>